<accession>A0A811ASY2</accession>
<dbReference type="GO" id="GO:0016887">
    <property type="term" value="F:ATP hydrolysis activity"/>
    <property type="evidence" value="ECO:0007669"/>
    <property type="project" value="InterPro"/>
</dbReference>
<evidence type="ECO:0000259" key="3">
    <source>
        <dbReference type="PROSITE" id="PS50893"/>
    </source>
</evidence>
<dbReference type="InterPro" id="IPR039421">
    <property type="entry name" value="Type_1_exporter"/>
</dbReference>
<sequence length="246" mass="26879">MVVAVVGRSGAGKSTLIKLIAGLYFPTHGNIRIGVQMLDDASLAEYRRQIGLVDQDVALFSSDIAENIRYSRPSATNEDVEIASQRAGLYEMVCNLPQGFRTPVNNGGADLSAGQRQLIALSRAQLANAHILLLDEATSCLDRTSEERLMSSLTDVVHAGKHSALIVAHRLTTAQRCDLIAVIDKGLLAEYGTHEQLLSAGGLYTRLWHDSVSSTALHRQHNMKEETRDSYWTRNVLKTQSEAAVP</sequence>
<reference evidence="4" key="1">
    <citation type="submission" date="2021-03" db="EMBL/GenBank/DDBJ databases">
        <title>Whole genome sequence of tetracycline resistant Escherichia coli.</title>
        <authorList>
            <person name="Usui M."/>
            <person name="Fukuda A."/>
        </authorList>
    </citation>
    <scope>NUCLEOTIDE SEQUENCE</scope>
    <source>
        <strain evidence="4">P63</strain>
        <plasmid evidence="4">pP63</plasmid>
    </source>
</reference>
<evidence type="ECO:0000256" key="2">
    <source>
        <dbReference type="ARBA" id="ARBA00022840"/>
    </source>
</evidence>
<evidence type="ECO:0000256" key="1">
    <source>
        <dbReference type="ARBA" id="ARBA00022741"/>
    </source>
</evidence>
<dbReference type="GO" id="GO:0015421">
    <property type="term" value="F:ABC-type oligopeptide transporter activity"/>
    <property type="evidence" value="ECO:0007669"/>
    <property type="project" value="TreeGrafter"/>
</dbReference>
<organism evidence="4">
    <name type="scientific">Escherichia coli</name>
    <dbReference type="NCBI Taxonomy" id="562"/>
    <lineage>
        <taxon>Bacteria</taxon>
        <taxon>Pseudomonadati</taxon>
        <taxon>Pseudomonadota</taxon>
        <taxon>Gammaproteobacteria</taxon>
        <taxon>Enterobacterales</taxon>
        <taxon>Enterobacteriaceae</taxon>
        <taxon>Escherichia</taxon>
    </lineage>
</organism>
<dbReference type="EMBL" id="LC620535">
    <property type="protein sequence ID" value="BCT74015.1"/>
    <property type="molecule type" value="Genomic_DNA"/>
</dbReference>
<dbReference type="PROSITE" id="PS50893">
    <property type="entry name" value="ABC_TRANSPORTER_2"/>
    <property type="match status" value="1"/>
</dbReference>
<keyword evidence="2" id="KW-0067">ATP-binding</keyword>
<geneLocation type="plasmid" evidence="4">
    <name>pP63</name>
</geneLocation>
<dbReference type="AlphaFoldDB" id="A0A811ASY2"/>
<feature type="domain" description="ABC transporter" evidence="3">
    <location>
        <begin position="1"/>
        <end position="210"/>
    </location>
</feature>
<dbReference type="Pfam" id="PF00005">
    <property type="entry name" value="ABC_tran"/>
    <property type="match status" value="1"/>
</dbReference>
<dbReference type="PANTHER" id="PTHR43394">
    <property type="entry name" value="ATP-DEPENDENT PERMEASE MDL1, MITOCHONDRIAL"/>
    <property type="match status" value="1"/>
</dbReference>
<name>A0A811ASY2_ECOLX</name>
<keyword evidence="1" id="KW-0547">Nucleotide-binding</keyword>
<dbReference type="Gene3D" id="3.40.50.300">
    <property type="entry name" value="P-loop containing nucleotide triphosphate hydrolases"/>
    <property type="match status" value="1"/>
</dbReference>
<proteinExistence type="predicted"/>
<dbReference type="InterPro" id="IPR003593">
    <property type="entry name" value="AAA+_ATPase"/>
</dbReference>
<dbReference type="SMART" id="SM00382">
    <property type="entry name" value="AAA"/>
    <property type="match status" value="1"/>
</dbReference>
<dbReference type="InterPro" id="IPR027417">
    <property type="entry name" value="P-loop_NTPase"/>
</dbReference>
<dbReference type="PANTHER" id="PTHR43394:SF1">
    <property type="entry name" value="ATP-BINDING CASSETTE SUB-FAMILY B MEMBER 10, MITOCHONDRIAL"/>
    <property type="match status" value="1"/>
</dbReference>
<dbReference type="GO" id="GO:0005524">
    <property type="term" value="F:ATP binding"/>
    <property type="evidence" value="ECO:0007669"/>
    <property type="project" value="UniProtKB-KW"/>
</dbReference>
<keyword evidence="4" id="KW-0614">Plasmid</keyword>
<evidence type="ECO:0000313" key="4">
    <source>
        <dbReference type="EMBL" id="BCT74015.1"/>
    </source>
</evidence>
<dbReference type="InterPro" id="IPR003439">
    <property type="entry name" value="ABC_transporter-like_ATP-bd"/>
</dbReference>
<protein>
    <recommendedName>
        <fullName evidence="3">ABC transporter domain-containing protein</fullName>
    </recommendedName>
</protein>
<dbReference type="SUPFAM" id="SSF52540">
    <property type="entry name" value="P-loop containing nucleoside triphosphate hydrolases"/>
    <property type="match status" value="1"/>
</dbReference>